<accession>A0ABT5VAT6</accession>
<gene>
    <name evidence="2" type="ORF">N7Z68_02445</name>
</gene>
<dbReference type="PANTHER" id="PTHR34297:SF1">
    <property type="entry name" value="ASP23_GLS24 FAMILY ENVELOPE STRESS RESPONSE PROTEIN"/>
    <property type="match status" value="1"/>
</dbReference>
<dbReference type="Proteomes" id="UP001148125">
    <property type="component" value="Unassembled WGS sequence"/>
</dbReference>
<protein>
    <submittedName>
        <fullName evidence="2">Asp23/Gls24 family envelope stress response protein</fullName>
    </submittedName>
</protein>
<evidence type="ECO:0000256" key="1">
    <source>
        <dbReference type="ARBA" id="ARBA00005721"/>
    </source>
</evidence>
<name>A0ABT5VAT6_9BACI</name>
<comment type="caution">
    <text evidence="2">The sequence shown here is derived from an EMBL/GenBank/DDBJ whole genome shotgun (WGS) entry which is preliminary data.</text>
</comment>
<dbReference type="Pfam" id="PF03780">
    <property type="entry name" value="Asp23"/>
    <property type="match status" value="1"/>
</dbReference>
<sequence>MAENHIIDLEEQKNDLGKVEISPEVIEVIAGIASSEVDGVATMRGNFATGVAERLGRKNHGKGVKVELKEDGIVVDVSVIIIYGVSIPEVAKKIQSNVKQALQTMTGIDLEAVNVHVVGVQFEAQTEPQEVTEE</sequence>
<evidence type="ECO:0000313" key="2">
    <source>
        <dbReference type="EMBL" id="MDE5412246.1"/>
    </source>
</evidence>
<dbReference type="InterPro" id="IPR005531">
    <property type="entry name" value="Asp23"/>
</dbReference>
<reference evidence="2" key="1">
    <citation type="submission" date="2024-05" db="EMBL/GenBank/DDBJ databases">
        <title>Alkalihalobacillus sp. strain MEB203 novel alkaliphilic bacterium from Lonar Lake, India.</title>
        <authorList>
            <person name="Joshi A."/>
            <person name="Thite S."/>
            <person name="Mengade P."/>
        </authorList>
    </citation>
    <scope>NUCLEOTIDE SEQUENCE</scope>
    <source>
        <strain evidence="2">MEB 203</strain>
    </source>
</reference>
<dbReference type="RefSeq" id="WP_275116864.1">
    <property type="nucleotide sequence ID" value="NZ_JAOTPO010000001.1"/>
</dbReference>
<proteinExistence type="inferred from homology"/>
<dbReference type="EMBL" id="JAOTPO010000001">
    <property type="protein sequence ID" value="MDE5412246.1"/>
    <property type="molecule type" value="Genomic_DNA"/>
</dbReference>
<organism evidence="2 3">
    <name type="scientific">Alkalihalobacterium chitinilyticum</name>
    <dbReference type="NCBI Taxonomy" id="2980103"/>
    <lineage>
        <taxon>Bacteria</taxon>
        <taxon>Bacillati</taxon>
        <taxon>Bacillota</taxon>
        <taxon>Bacilli</taxon>
        <taxon>Bacillales</taxon>
        <taxon>Bacillaceae</taxon>
        <taxon>Alkalihalobacterium</taxon>
    </lineage>
</organism>
<evidence type="ECO:0000313" key="3">
    <source>
        <dbReference type="Proteomes" id="UP001148125"/>
    </source>
</evidence>
<comment type="similarity">
    <text evidence="1">Belongs to the asp23 family.</text>
</comment>
<dbReference type="PANTHER" id="PTHR34297">
    <property type="entry name" value="HYPOTHETICAL CYTOSOLIC PROTEIN-RELATED"/>
    <property type="match status" value="1"/>
</dbReference>
<keyword evidence="3" id="KW-1185">Reference proteome</keyword>